<evidence type="ECO:0000256" key="3">
    <source>
        <dbReference type="ARBA" id="ARBA00022989"/>
    </source>
</evidence>
<feature type="transmembrane region" description="Helical" evidence="5">
    <location>
        <begin position="31"/>
        <end position="50"/>
    </location>
</feature>
<feature type="domain" description="EamA" evidence="6">
    <location>
        <begin position="3"/>
        <end position="131"/>
    </location>
</feature>
<feature type="transmembrane region" description="Helical" evidence="5">
    <location>
        <begin position="116"/>
        <end position="134"/>
    </location>
</feature>
<comment type="subcellular location">
    <subcellularLocation>
        <location evidence="1">Membrane</location>
        <topology evidence="1">Multi-pass membrane protein</topology>
    </subcellularLocation>
</comment>
<feature type="domain" description="EamA" evidence="6">
    <location>
        <begin position="143"/>
        <end position="269"/>
    </location>
</feature>
<comment type="caution">
    <text evidence="7">The sequence shown here is derived from an EMBL/GenBank/DDBJ whole genome shotgun (WGS) entry which is preliminary data.</text>
</comment>
<dbReference type="SUPFAM" id="SSF103481">
    <property type="entry name" value="Multidrug resistance efflux transporter EmrE"/>
    <property type="match status" value="2"/>
</dbReference>
<evidence type="ECO:0000313" key="7">
    <source>
        <dbReference type="EMBL" id="MFC4689561.1"/>
    </source>
</evidence>
<evidence type="ECO:0000256" key="5">
    <source>
        <dbReference type="SAM" id="Phobius"/>
    </source>
</evidence>
<dbReference type="InterPro" id="IPR037185">
    <property type="entry name" value="EmrE-like"/>
</dbReference>
<evidence type="ECO:0000313" key="8">
    <source>
        <dbReference type="Proteomes" id="UP001595878"/>
    </source>
</evidence>
<evidence type="ECO:0000256" key="2">
    <source>
        <dbReference type="ARBA" id="ARBA00022692"/>
    </source>
</evidence>
<dbReference type="Pfam" id="PF00892">
    <property type="entry name" value="EamA"/>
    <property type="match status" value="2"/>
</dbReference>
<keyword evidence="2 5" id="KW-0812">Transmembrane</keyword>
<feature type="transmembrane region" description="Helical" evidence="5">
    <location>
        <begin position="87"/>
        <end position="109"/>
    </location>
</feature>
<dbReference type="Gene3D" id="1.10.3730.20">
    <property type="match status" value="1"/>
</dbReference>
<reference evidence="8" key="1">
    <citation type="journal article" date="2019" name="Int. J. Syst. Evol. Microbiol.">
        <title>The Global Catalogue of Microorganisms (GCM) 10K type strain sequencing project: providing services to taxonomists for standard genome sequencing and annotation.</title>
        <authorList>
            <consortium name="The Broad Institute Genomics Platform"/>
            <consortium name="The Broad Institute Genome Sequencing Center for Infectious Disease"/>
            <person name="Wu L."/>
            <person name="Ma J."/>
        </authorList>
    </citation>
    <scope>NUCLEOTIDE SEQUENCE [LARGE SCALE GENOMIC DNA]</scope>
    <source>
        <strain evidence="8">CGMCC 4.7427</strain>
    </source>
</reference>
<keyword evidence="4 5" id="KW-0472">Membrane</keyword>
<dbReference type="RefSeq" id="WP_380032222.1">
    <property type="nucleotide sequence ID" value="NZ_JBHSHB010000008.1"/>
</dbReference>
<dbReference type="PANTHER" id="PTHR22911">
    <property type="entry name" value="ACYL-MALONYL CONDENSING ENZYME-RELATED"/>
    <property type="match status" value="1"/>
</dbReference>
<sequence>MLKGVIYMLIAAFAFSWMNLLAKYLEDFHPLQVVFFRCIGTFIFIFPYMIIKKVPILGSNKLWLSARGFLSFASLALYFVVIQRIPLGSAVALRYTAPIFSAIFALLFLKEKVKTWQWAALTLSVVGAFILKGVDFRIDTLSFVLVIISSILVGGVFTIVRYLGSREHYLTIINYFMVFSIVGSLFFIQHWRMPVGVEWWYVCGIGVFGLFGQIFLTRSFQLADTATVAPIKYMELVYALIFGYFLFGETYAGLPVLGMTLLVLGMLWNVWIKRKG</sequence>
<feature type="transmembrane region" description="Helical" evidence="5">
    <location>
        <begin position="140"/>
        <end position="160"/>
    </location>
</feature>
<dbReference type="PANTHER" id="PTHR22911:SF6">
    <property type="entry name" value="SOLUTE CARRIER FAMILY 35 MEMBER G1"/>
    <property type="match status" value="1"/>
</dbReference>
<feature type="transmembrane region" description="Helical" evidence="5">
    <location>
        <begin position="172"/>
        <end position="193"/>
    </location>
</feature>
<feature type="transmembrane region" description="Helical" evidence="5">
    <location>
        <begin position="62"/>
        <end position="81"/>
    </location>
</feature>
<keyword evidence="3 5" id="KW-1133">Transmembrane helix</keyword>
<feature type="transmembrane region" description="Helical" evidence="5">
    <location>
        <begin position="253"/>
        <end position="272"/>
    </location>
</feature>
<dbReference type="Proteomes" id="UP001595878">
    <property type="component" value="Unassembled WGS sequence"/>
</dbReference>
<accession>A0ABV9L606</accession>
<organism evidence="7 8">
    <name type="scientific">Dokdonia genika</name>
    <dbReference type="NCBI Taxonomy" id="308113"/>
    <lineage>
        <taxon>Bacteria</taxon>
        <taxon>Pseudomonadati</taxon>
        <taxon>Bacteroidota</taxon>
        <taxon>Flavobacteriia</taxon>
        <taxon>Flavobacteriales</taxon>
        <taxon>Flavobacteriaceae</taxon>
        <taxon>Dokdonia</taxon>
    </lineage>
</organism>
<protein>
    <submittedName>
        <fullName evidence="7">DMT family transporter</fullName>
    </submittedName>
</protein>
<evidence type="ECO:0000256" key="4">
    <source>
        <dbReference type="ARBA" id="ARBA00023136"/>
    </source>
</evidence>
<evidence type="ECO:0000259" key="6">
    <source>
        <dbReference type="Pfam" id="PF00892"/>
    </source>
</evidence>
<dbReference type="EMBL" id="JBHSHB010000008">
    <property type="protein sequence ID" value="MFC4689561.1"/>
    <property type="molecule type" value="Genomic_DNA"/>
</dbReference>
<proteinExistence type="predicted"/>
<feature type="transmembrane region" description="Helical" evidence="5">
    <location>
        <begin position="5"/>
        <end position="25"/>
    </location>
</feature>
<feature type="transmembrane region" description="Helical" evidence="5">
    <location>
        <begin position="199"/>
        <end position="216"/>
    </location>
</feature>
<dbReference type="InterPro" id="IPR000620">
    <property type="entry name" value="EamA_dom"/>
</dbReference>
<name>A0ABV9L606_9FLAO</name>
<keyword evidence="8" id="KW-1185">Reference proteome</keyword>
<gene>
    <name evidence="7" type="ORF">ACFO5T_03880</name>
</gene>
<evidence type="ECO:0000256" key="1">
    <source>
        <dbReference type="ARBA" id="ARBA00004141"/>
    </source>
</evidence>